<accession>L2GXR2</accession>
<evidence type="ECO:0000256" key="1">
    <source>
        <dbReference type="SAM" id="Phobius"/>
    </source>
</evidence>
<dbReference type="InParanoid" id="L2GXR2"/>
<sequence length="222" mass="26115">MVEASIFISLVFVALLVLVLFFILVCYMYIKHRSDLLLREIEMIDDKCIFMNEDCYLVVENYNNNLCDIFIISIYLKCGIKEKSTLSDHSCYHEKRSVQDVLEMIDEDSYLHVTAIDRKDTDSFMYDNVLSKCARVIFPNFLIFDVQRLVRFVFHLKLGYHVAWLIEFSEQNIVASAHSYNGLKNVHHSEVLHVNNLNNMMGKFFGFIIGKFSLRNRLKQKK</sequence>
<keyword evidence="1" id="KW-0812">Transmembrane</keyword>
<dbReference type="AlphaFoldDB" id="L2GXR2"/>
<reference evidence="3" key="1">
    <citation type="submission" date="2011-03" db="EMBL/GenBank/DDBJ databases">
        <title>The genome sequence of Vavraia culicis strain floridensis.</title>
        <authorList>
            <consortium name="The Broad Institute Genome Sequencing Platform"/>
            <person name="Cuomo C."/>
            <person name="Becnel J."/>
            <person name="Sanscrainte N."/>
            <person name="Young S.K."/>
            <person name="Zeng Q."/>
            <person name="Gargeya S."/>
            <person name="Fitzgerald M."/>
            <person name="Haas B."/>
            <person name="Abouelleil A."/>
            <person name="Alvarado L."/>
            <person name="Arachchi H.M."/>
            <person name="Berlin A."/>
            <person name="Chapman S.B."/>
            <person name="Gearin G."/>
            <person name="Goldberg J."/>
            <person name="Griggs A."/>
            <person name="Gujja S."/>
            <person name="Hansen M."/>
            <person name="Heiman D."/>
            <person name="Howarth C."/>
            <person name="Larimer J."/>
            <person name="Lui A."/>
            <person name="MacDonald P.J.P."/>
            <person name="McCowen C."/>
            <person name="Montmayeur A."/>
            <person name="Murphy C."/>
            <person name="Neiman D."/>
            <person name="Pearson M."/>
            <person name="Priest M."/>
            <person name="Roberts A."/>
            <person name="Saif S."/>
            <person name="Shea T."/>
            <person name="Sisk P."/>
            <person name="Stolte C."/>
            <person name="Sykes S."/>
            <person name="Wortman J."/>
            <person name="Nusbaum C."/>
            <person name="Birren B."/>
        </authorList>
    </citation>
    <scope>NUCLEOTIDE SEQUENCE [LARGE SCALE GENOMIC DNA]</scope>
    <source>
        <strain evidence="3">floridensis</strain>
    </source>
</reference>
<name>L2GXR2_VAVCU</name>
<gene>
    <name evidence="2" type="ORF">VCUG_00400</name>
</gene>
<evidence type="ECO:0000313" key="3">
    <source>
        <dbReference type="Proteomes" id="UP000011081"/>
    </source>
</evidence>
<protein>
    <submittedName>
        <fullName evidence="2">Uncharacterized protein</fullName>
    </submittedName>
</protein>
<dbReference type="EMBL" id="GL877407">
    <property type="protein sequence ID" value="ELA48162.1"/>
    <property type="molecule type" value="Genomic_DNA"/>
</dbReference>
<proteinExistence type="predicted"/>
<dbReference type="HOGENOM" id="CLU_1246169_0_0_1"/>
<keyword evidence="1" id="KW-1133">Transmembrane helix</keyword>
<dbReference type="OrthoDB" id="10428667at2759"/>
<dbReference type="Proteomes" id="UP000011081">
    <property type="component" value="Unassembled WGS sequence"/>
</dbReference>
<evidence type="ECO:0000313" key="2">
    <source>
        <dbReference type="EMBL" id="ELA48162.1"/>
    </source>
</evidence>
<organism evidence="2 3">
    <name type="scientific">Vavraia culicis (isolate floridensis)</name>
    <name type="common">Microsporidian parasite</name>
    <dbReference type="NCBI Taxonomy" id="948595"/>
    <lineage>
        <taxon>Eukaryota</taxon>
        <taxon>Fungi</taxon>
        <taxon>Fungi incertae sedis</taxon>
        <taxon>Microsporidia</taxon>
        <taxon>Pleistophoridae</taxon>
        <taxon>Vavraia</taxon>
    </lineage>
</organism>
<keyword evidence="3" id="KW-1185">Reference proteome</keyword>
<dbReference type="OMA" id="CARVIFP"/>
<dbReference type="GeneID" id="19878287"/>
<feature type="transmembrane region" description="Helical" evidence="1">
    <location>
        <begin position="6"/>
        <end position="30"/>
    </location>
</feature>
<dbReference type="VEuPathDB" id="MicrosporidiaDB:VCUG_00400"/>
<dbReference type="RefSeq" id="XP_008073418.1">
    <property type="nucleotide sequence ID" value="XM_008075227.1"/>
</dbReference>
<keyword evidence="1" id="KW-0472">Membrane</keyword>